<dbReference type="PROSITE" id="PS00211">
    <property type="entry name" value="ABC_TRANSPORTER_1"/>
    <property type="match status" value="1"/>
</dbReference>
<evidence type="ECO:0000259" key="3">
    <source>
        <dbReference type="PROSITE" id="PS50893"/>
    </source>
</evidence>
<evidence type="ECO:0000313" key="4">
    <source>
        <dbReference type="EMBL" id="MBV4541692.1"/>
    </source>
</evidence>
<proteinExistence type="predicted"/>
<keyword evidence="2 4" id="KW-0067">ATP-binding</keyword>
<dbReference type="PANTHER" id="PTHR43119">
    <property type="entry name" value="ABC TRANSPORT PROTEIN ATP-BINDING COMPONENT-RELATED"/>
    <property type="match status" value="1"/>
</dbReference>
<evidence type="ECO:0000256" key="2">
    <source>
        <dbReference type="ARBA" id="ARBA00022840"/>
    </source>
</evidence>
<evidence type="ECO:0000313" key="5">
    <source>
        <dbReference type="Proteomes" id="UP000628137"/>
    </source>
</evidence>
<keyword evidence="1" id="KW-0547">Nucleotide-binding</keyword>
<dbReference type="InterPro" id="IPR017871">
    <property type="entry name" value="ABC_transporter-like_CS"/>
</dbReference>
<dbReference type="InterPro" id="IPR003593">
    <property type="entry name" value="AAA+_ATPase"/>
</dbReference>
<organism evidence="4 5">
    <name type="scientific">Pseudomonas vlassakiae</name>
    <dbReference type="NCBI Taxonomy" id="485888"/>
    <lineage>
        <taxon>Bacteria</taxon>
        <taxon>Pseudomonadati</taxon>
        <taxon>Pseudomonadota</taxon>
        <taxon>Gammaproteobacteria</taxon>
        <taxon>Pseudomonadales</taxon>
        <taxon>Pseudomonadaceae</taxon>
        <taxon>Pseudomonas</taxon>
    </lineage>
</organism>
<keyword evidence="5" id="KW-1185">Reference proteome</keyword>
<sequence length="231" mass="24798">MKGPQNSHAEAVLLEARQLGRVDLQTQAALLAPTDFSLLAGERTALIGASGSGKSVLLRALALLDAPSSGEVLWLGEPVTATLIPQFRSRACYLPQRAALVEGSVMGNLRLPFTLKHNRHNRFDAATAARLLELAGKPRSFLDKAGSDLSGGEAQLVALVRALLLAPQVLLLDEPTSALDPQSVAAVETLVMNWLDESPDARAFLWITHDHAQARRVSTRTLTMDQGTLLK</sequence>
<dbReference type="Gene3D" id="3.40.50.300">
    <property type="entry name" value="P-loop containing nucleotide triphosphate hydrolases"/>
    <property type="match status" value="1"/>
</dbReference>
<name>A0ABS6R6J2_9PSED</name>
<dbReference type="RefSeq" id="WP_189660572.1">
    <property type="nucleotide sequence ID" value="NZ_JABWRP020000007.1"/>
</dbReference>
<gene>
    <name evidence="4" type="ORF">HU738_011575</name>
</gene>
<dbReference type="Proteomes" id="UP000628137">
    <property type="component" value="Unassembled WGS sequence"/>
</dbReference>
<reference evidence="4 5" key="1">
    <citation type="journal article" date="2020" name="Microorganisms">
        <title>Reliable Identification of Environmental Pseudomonas Isolates Using the rpoD Gene.</title>
        <authorList>
            <consortium name="The Broad Institute Genome Sequencing Platform"/>
            <person name="Girard L."/>
            <person name="Lood C."/>
            <person name="Rokni-Zadeh H."/>
            <person name="van Noort V."/>
            <person name="Lavigne R."/>
            <person name="De Mot R."/>
        </authorList>
    </citation>
    <scope>NUCLEOTIDE SEQUENCE [LARGE SCALE GENOMIC DNA]</scope>
    <source>
        <strain evidence="4 5">RW4S2</strain>
    </source>
</reference>
<comment type="caution">
    <text evidence="4">The sequence shown here is derived from an EMBL/GenBank/DDBJ whole genome shotgun (WGS) entry which is preliminary data.</text>
</comment>
<evidence type="ECO:0000256" key="1">
    <source>
        <dbReference type="ARBA" id="ARBA00022741"/>
    </source>
</evidence>
<dbReference type="InterPro" id="IPR003439">
    <property type="entry name" value="ABC_transporter-like_ATP-bd"/>
</dbReference>
<protein>
    <submittedName>
        <fullName evidence="4">ATP-binding cassette domain-containing protein</fullName>
    </submittedName>
</protein>
<accession>A0ABS6R6J2</accession>
<dbReference type="PROSITE" id="PS50893">
    <property type="entry name" value="ABC_TRANSPORTER_2"/>
    <property type="match status" value="1"/>
</dbReference>
<dbReference type="SMART" id="SM00382">
    <property type="entry name" value="AAA"/>
    <property type="match status" value="1"/>
</dbReference>
<dbReference type="EMBL" id="JABWRP020000007">
    <property type="protein sequence ID" value="MBV4541692.1"/>
    <property type="molecule type" value="Genomic_DNA"/>
</dbReference>
<dbReference type="GO" id="GO:0005524">
    <property type="term" value="F:ATP binding"/>
    <property type="evidence" value="ECO:0007669"/>
    <property type="project" value="UniProtKB-KW"/>
</dbReference>
<feature type="domain" description="ABC transporter" evidence="3">
    <location>
        <begin position="14"/>
        <end position="230"/>
    </location>
</feature>
<dbReference type="Pfam" id="PF00005">
    <property type="entry name" value="ABC_tran"/>
    <property type="match status" value="1"/>
</dbReference>
<dbReference type="InterPro" id="IPR027417">
    <property type="entry name" value="P-loop_NTPase"/>
</dbReference>
<dbReference type="PANTHER" id="PTHR43119:SF1">
    <property type="entry name" value="ABC TRANSPORTER DOMAIN-CONTAINING PROTEIN"/>
    <property type="match status" value="1"/>
</dbReference>
<dbReference type="SUPFAM" id="SSF52540">
    <property type="entry name" value="P-loop containing nucleoside triphosphate hydrolases"/>
    <property type="match status" value="1"/>
</dbReference>